<evidence type="ECO:0000313" key="1">
    <source>
        <dbReference type="EMBL" id="KAF5092174.1"/>
    </source>
</evidence>
<proteinExistence type="predicted"/>
<dbReference type="EMBL" id="QVQA01000527">
    <property type="protein sequence ID" value="KAF5092174.1"/>
    <property type="molecule type" value="Genomic_DNA"/>
</dbReference>
<keyword evidence="2" id="KW-1185">Reference proteome</keyword>
<comment type="caution">
    <text evidence="1">The sequence shown here is derived from an EMBL/GenBank/DDBJ whole genome shotgun (WGS) entry which is preliminary data.</text>
</comment>
<name>A0ACB6UXP6_9ASCO</name>
<reference evidence="1 2" key="1">
    <citation type="journal article" date="2020" name="Front. Microbiol.">
        <title>Phenotypic and Genetic Characterization of the Cheese Ripening Yeast Geotrichum candidum.</title>
        <authorList>
            <person name="Perkins V."/>
            <person name="Vignola S."/>
            <person name="Lessard M.H."/>
            <person name="Plante P.L."/>
            <person name="Corbeil J."/>
            <person name="Dugat-Bony E."/>
            <person name="Frenette M."/>
            <person name="Labrie S."/>
        </authorList>
    </citation>
    <scope>NUCLEOTIDE SEQUENCE [LARGE SCALE GENOMIC DNA]</scope>
    <source>
        <strain evidence="1 2">LMA-1147</strain>
    </source>
</reference>
<sequence>MAFIYGFKYLMLVTYPALWTKVYGYRIGIAGLMYIALGVGSVSGLLVGTPLIQFVYLKLVARNNGVAKPEYRLPVLIPSSVLMGIGLIWYGWSAEAKIFWLMPEIGTAIFSFGISALFQTIQNYLIDMNPMYAASSIAAGAMFRSFFAFGFPLFGQAMYNRLGYGWANTLCGLLCFTLGVPFPVFVYLKGEKLRKWANKRFQ</sequence>
<evidence type="ECO:0000313" key="2">
    <source>
        <dbReference type="Proteomes" id="UP000744676"/>
    </source>
</evidence>
<protein>
    <submittedName>
        <fullName evidence="1">Uncharacterized protein</fullName>
    </submittedName>
</protein>
<accession>A0ACB6UXP6</accession>
<organism evidence="1 2">
    <name type="scientific">Geotrichum galactomycetum</name>
    <dbReference type="NCBI Taxonomy" id="27317"/>
    <lineage>
        <taxon>Eukaryota</taxon>
        <taxon>Fungi</taxon>
        <taxon>Dikarya</taxon>
        <taxon>Ascomycota</taxon>
        <taxon>Saccharomycotina</taxon>
        <taxon>Dipodascomycetes</taxon>
        <taxon>Dipodascales</taxon>
        <taxon>Dipodascaceae</taxon>
        <taxon>Geotrichum</taxon>
    </lineage>
</organism>
<gene>
    <name evidence="1" type="ORF">D0Z00_004703</name>
</gene>
<dbReference type="Proteomes" id="UP000744676">
    <property type="component" value="Unassembled WGS sequence"/>
</dbReference>